<sequence length="345" mass="37858">MGSRFLLFCEVRFEMKRMYSLIAIIIAFLCFAFFRENNEFVSKQRIPKVGVLTLMHHPALDEIYKGYVDELAKEGYHNGKNIKIEYQNANGDQSNLKTMASKLVNDNSTVLFGITTPAAQALANSTTKTPIVLGAVTDPKAAGLVKNNQHPGGNITGVSDQAPIREQLNLIKQFMPRMKTLGVIYTSSDASAVAGYHQIKRECRKMNINLKAYSIANSNDLNQVSEQMLSQVDAVIVPTDNTIAGAMQTLVKNADAANKPVFPATDTMVKQGGVATYSVNQRALGVQGAKMTVAILKGKSNPADTPIEYMKHGTPVLNIKQARKLNLQIPTQFEKDAETKGEVYK</sequence>
<keyword evidence="1" id="KW-0472">Membrane</keyword>
<dbReference type="NCBIfam" id="NF041285">
    <property type="entry name" value="ABC_SBP_TrpX"/>
    <property type="match status" value="1"/>
</dbReference>
<accession>B3XM22</accession>
<keyword evidence="1" id="KW-0812">Transmembrane</keyword>
<dbReference type="InterPro" id="IPR028082">
    <property type="entry name" value="Peripla_BP_I"/>
</dbReference>
<dbReference type="SUPFAM" id="SSF53822">
    <property type="entry name" value="Periplasmic binding protein-like I"/>
    <property type="match status" value="1"/>
</dbReference>
<name>B3XM22_LIMR1</name>
<dbReference type="CDD" id="cd06325">
    <property type="entry name" value="PBP1_ABC_unchar_transporter"/>
    <property type="match status" value="1"/>
</dbReference>
<dbReference type="EMBL" id="AAPZ02000001">
    <property type="protein sequence ID" value="EDX43198.1"/>
    <property type="molecule type" value="Genomic_DNA"/>
</dbReference>
<dbReference type="AlphaFoldDB" id="B3XM22"/>
<gene>
    <name evidence="2" type="ORF">Lreu23DRAFT_4717</name>
</gene>
<dbReference type="Proteomes" id="UP000003853">
    <property type="component" value="Unassembled WGS sequence"/>
</dbReference>
<evidence type="ECO:0000256" key="1">
    <source>
        <dbReference type="SAM" id="Phobius"/>
    </source>
</evidence>
<dbReference type="InterPro" id="IPR047776">
    <property type="entry name" value="ABC_SBP_TrpX-like"/>
</dbReference>
<keyword evidence="1" id="KW-1133">Transmembrane helix</keyword>
<proteinExistence type="predicted"/>
<evidence type="ECO:0000313" key="2">
    <source>
        <dbReference type="EMBL" id="EDX43198.1"/>
    </source>
</evidence>
<comment type="caution">
    <text evidence="2">The sequence shown here is derived from an EMBL/GenBank/DDBJ whole genome shotgun (WGS) entry which is preliminary data.</text>
</comment>
<dbReference type="PATRIC" id="fig|349123.13.peg.1734"/>
<dbReference type="PANTHER" id="PTHR35271">
    <property type="entry name" value="ABC TRANSPORTER, SUBSTRATE-BINDING LIPOPROTEIN-RELATED"/>
    <property type="match status" value="1"/>
</dbReference>
<dbReference type="InterPro" id="IPR007487">
    <property type="entry name" value="ABC_transpt-TYRBP-like"/>
</dbReference>
<evidence type="ECO:0008006" key="4">
    <source>
        <dbReference type="Google" id="ProtNLM"/>
    </source>
</evidence>
<reference evidence="3" key="1">
    <citation type="submission" date="2008-06" db="EMBL/GenBank/DDBJ databases">
        <title>Permanent draft sequence of Lactobacillus reuteri 100-23.</title>
        <authorList>
            <consortium name="US DOE Joint Genome Institute"/>
            <person name="Copeland A."/>
            <person name="Lucas S."/>
            <person name="Lapidus A."/>
            <person name="Barry K."/>
            <person name="Detter J.C."/>
            <person name="Glavina del Rio T."/>
            <person name="Hammon N."/>
            <person name="Israni S."/>
            <person name="Dalin E."/>
            <person name="Tice H."/>
            <person name="Pitluck S."/>
            <person name="Sun H."/>
            <person name="Schmutz J."/>
            <person name="Larimer F."/>
            <person name="Land M."/>
            <person name="Hauser L."/>
            <person name="Walter J."/>
            <person name="Heng N.C.K."/>
            <person name="Tannock G.W."/>
            <person name="Richardson P."/>
        </authorList>
    </citation>
    <scope>NUCLEOTIDE SEQUENCE [LARGE SCALE GENOMIC DNA]</scope>
    <source>
        <strain evidence="3">DSM 17509 / CIP 109821 / 100-23</strain>
    </source>
</reference>
<dbReference type="PANTHER" id="PTHR35271:SF1">
    <property type="entry name" value="ABC TRANSPORTER, SUBSTRATE-BINDING LIPOPROTEIN"/>
    <property type="match status" value="1"/>
</dbReference>
<protein>
    <recommendedName>
        <fullName evidence="4">ABC transporter substrate binding protein</fullName>
    </recommendedName>
</protein>
<dbReference type="eggNOG" id="COG2984">
    <property type="taxonomic scope" value="Bacteria"/>
</dbReference>
<evidence type="ECO:0000313" key="3">
    <source>
        <dbReference type="Proteomes" id="UP000003853"/>
    </source>
</evidence>
<organism evidence="2 3">
    <name type="scientific">Limosilactobacillus reuteri subsp. rodentium (strain DSM 17509 / CIP 109821 / 100-23)</name>
    <name type="common">Lactobacillus reuteri</name>
    <dbReference type="NCBI Taxonomy" id="349123"/>
    <lineage>
        <taxon>Bacteria</taxon>
        <taxon>Bacillati</taxon>
        <taxon>Bacillota</taxon>
        <taxon>Bacilli</taxon>
        <taxon>Lactobacillales</taxon>
        <taxon>Lactobacillaceae</taxon>
        <taxon>Limosilactobacillus</taxon>
    </lineage>
</organism>
<dbReference type="Pfam" id="PF04392">
    <property type="entry name" value="ABC_sub_bind"/>
    <property type="match status" value="1"/>
</dbReference>
<dbReference type="Gene3D" id="3.40.50.2300">
    <property type="match status" value="2"/>
</dbReference>
<feature type="transmembrane region" description="Helical" evidence="1">
    <location>
        <begin position="18"/>
        <end position="34"/>
    </location>
</feature>